<keyword evidence="1" id="KW-0378">Hydrolase</keyword>
<evidence type="ECO:0000313" key="2">
    <source>
        <dbReference type="Proteomes" id="UP001164539"/>
    </source>
</evidence>
<comment type="caution">
    <text evidence="1">The sequence shown here is derived from an EMBL/GenBank/DDBJ whole genome shotgun (WGS) entry which is preliminary data.</text>
</comment>
<feature type="non-terminal residue" evidence="1">
    <location>
        <position position="1"/>
    </location>
</feature>
<name>A0ACC1XA57_MELAZ</name>
<protein>
    <submittedName>
        <fullName evidence="1">Ubiquitin carboxyl-terminal hydrolase 26</fullName>
    </submittedName>
</protein>
<gene>
    <name evidence="1" type="ORF">OWV82_017709</name>
</gene>
<organism evidence="1 2">
    <name type="scientific">Melia azedarach</name>
    <name type="common">Chinaberry tree</name>
    <dbReference type="NCBI Taxonomy" id="155640"/>
    <lineage>
        <taxon>Eukaryota</taxon>
        <taxon>Viridiplantae</taxon>
        <taxon>Streptophyta</taxon>
        <taxon>Embryophyta</taxon>
        <taxon>Tracheophyta</taxon>
        <taxon>Spermatophyta</taxon>
        <taxon>Magnoliopsida</taxon>
        <taxon>eudicotyledons</taxon>
        <taxon>Gunneridae</taxon>
        <taxon>Pentapetalae</taxon>
        <taxon>rosids</taxon>
        <taxon>malvids</taxon>
        <taxon>Sapindales</taxon>
        <taxon>Meliaceae</taxon>
        <taxon>Melia</taxon>
    </lineage>
</organism>
<dbReference type="EMBL" id="CM051403">
    <property type="protein sequence ID" value="KAJ4707618.1"/>
    <property type="molecule type" value="Genomic_DNA"/>
</dbReference>
<dbReference type="Proteomes" id="UP001164539">
    <property type="component" value="Chromosome 10"/>
</dbReference>
<sequence length="455" mass="51484">YDGGPALTNADYCMDCLIDDARILVCTDSYRDRRKSMKGLADDVISGKVVDGTYYVSKSWLQQWTKRKNLDAPSEADGGPTTSIRCPHGQLMPEQAAGAKRLADSRECPQCSDALSEVACMEDSIRALKLKQRQNHEKLALGRSISLSLNCNYYLLPSSWLAKWRNYISTSGKNVSSSVEPEILDVVIDSLKCEKHSRLLERPPDLVCKRGSIFQKGFTTDGLTIVSENDWKCFCEEWGGIEEKGIFVRIELSNNAGNNLGGLCKEMPSSEEPFTQRDEENNEIESQQPVVRTFPEICEDCIGEKESCKLMQKLNYCNEDIYVCLVRGKEAPKSILEASDSAFEPDRRTSKRSRKTNYGSLINLKVSASTSIYQLKMMIWESLGVVKENQILHKGQRIIEQECATLADMNIFPGDKLWVQDSEIHEHRDIADELSDQRMNVQHAEEDNDEARRNY</sequence>
<proteinExistence type="predicted"/>
<reference evidence="1 2" key="1">
    <citation type="journal article" date="2023" name="Science">
        <title>Complex scaffold remodeling in plant triterpene biosynthesis.</title>
        <authorList>
            <person name="De La Pena R."/>
            <person name="Hodgson H."/>
            <person name="Liu J.C."/>
            <person name="Stephenson M.J."/>
            <person name="Martin A.C."/>
            <person name="Owen C."/>
            <person name="Harkess A."/>
            <person name="Leebens-Mack J."/>
            <person name="Jimenez L.E."/>
            <person name="Osbourn A."/>
            <person name="Sattely E.S."/>
        </authorList>
    </citation>
    <scope>NUCLEOTIDE SEQUENCE [LARGE SCALE GENOMIC DNA]</scope>
    <source>
        <strain evidence="2">cv. JPN11</strain>
        <tissue evidence="1">Leaf</tissue>
    </source>
</reference>
<keyword evidence="2" id="KW-1185">Reference proteome</keyword>
<accession>A0ACC1XA57</accession>
<evidence type="ECO:0000313" key="1">
    <source>
        <dbReference type="EMBL" id="KAJ4707618.1"/>
    </source>
</evidence>